<dbReference type="Gene3D" id="3.10.10.10">
    <property type="entry name" value="HIV Type 1 Reverse Transcriptase, subunit A, domain 1"/>
    <property type="match status" value="1"/>
</dbReference>
<dbReference type="Pfam" id="PF03564">
    <property type="entry name" value="DUF1759"/>
    <property type="match status" value="1"/>
</dbReference>
<dbReference type="Pfam" id="PF05380">
    <property type="entry name" value="Peptidase_A17"/>
    <property type="match status" value="1"/>
</dbReference>
<evidence type="ECO:0000259" key="2">
    <source>
        <dbReference type="PROSITE" id="PS50158"/>
    </source>
</evidence>
<dbReference type="PANTHER" id="PTHR47331">
    <property type="entry name" value="PHD-TYPE DOMAIN-CONTAINING PROTEIN"/>
    <property type="match status" value="1"/>
</dbReference>
<dbReference type="GeneID" id="112459126"/>
<dbReference type="Pfam" id="PF00078">
    <property type="entry name" value="RVT_1"/>
    <property type="match status" value="1"/>
</dbReference>
<dbReference type="GO" id="GO:0071897">
    <property type="term" value="P:DNA biosynthetic process"/>
    <property type="evidence" value="ECO:0007669"/>
    <property type="project" value="UniProtKB-ARBA"/>
</dbReference>
<dbReference type="RefSeq" id="XP_024878860.1">
    <property type="nucleotide sequence ID" value="XM_025023092.1"/>
</dbReference>
<name>A0A6J1QDS0_9HYME</name>
<keyword evidence="1" id="KW-0863">Zinc-finger</keyword>
<evidence type="ECO:0000313" key="3">
    <source>
        <dbReference type="Proteomes" id="UP000504618"/>
    </source>
</evidence>
<dbReference type="PANTHER" id="PTHR47331:SF1">
    <property type="entry name" value="GAG-LIKE PROTEIN"/>
    <property type="match status" value="1"/>
</dbReference>
<dbReference type="InterPro" id="IPR043128">
    <property type="entry name" value="Rev_trsase/Diguanyl_cyclase"/>
</dbReference>
<gene>
    <name evidence="4" type="primary">LOC112459126</name>
</gene>
<evidence type="ECO:0000313" key="4">
    <source>
        <dbReference type="RefSeq" id="XP_024878860.1"/>
    </source>
</evidence>
<dbReference type="Gene3D" id="2.40.70.10">
    <property type="entry name" value="Acid Proteases"/>
    <property type="match status" value="1"/>
</dbReference>
<sequence>MDAAKKQRKALRTSFTKALNAFTAKMDVEGPREEKMVAFQFLETKMAELDTVHSMYNQLLFQSDANDDTIMKELESDDLYKTNFITAKMKMVNLTPTTSVDVPRTVSNAVHTAKLPKLELPKFSGMIKEWLPFWSQFKKIHDDPAISNEDKFQYLQQATLPDSRAKEIVQSFPPTGENYVKAITSLKNRFGREDIIVEFYVRELLGLVLQNAVKGPKKASLASVYDKLECYIRALETLGVTTDRCAAMLYPLVESSLPEEVLRAWQRSGRERPEDNEGREITDRLSNLLKFLQREVENEERIDMALTGFGLPAEQAKKQKSKIEAAKETPSASVLLVSKDPKPAECIFCKSSHESQVCENARKLTLDERKEIVKKERCCFNCLKRGHVSQKCKVKLRCDWCSRRHVLVMCPGIVRKENVPPNKPENKDPAKTTEEHSLATLCEMRDVYLQTLRVKLYSQSREKIVRAVIDTASQRSYIRTDVARELGYVSLGKQEISHSLFGGVKSECKTHDVFLIRLKNLDDSYACNFSVMDQETICSTIQSIRKDKWVDELRDQNIHLTDIGENSSSIDVLIGADVAGKLITGRKYDLKNGLIVFETRLGWTVIGKLPKESQRVDAAVMITTLFVQEANISDLWRLDVVGISDPIEKASKLVREEQTREFLKQTAKLNEEGRYEVRLPWVEDHAPVASNYNTARLRLKKCIERLTTQRLLKAYDEVFKQWLSEGIIERVPDKEVNDLGHYLPHRPVVKTHGTTKIRPVFDASACNKGYPSLNQCLEKGPNLIELVPSALNKFREGEIGVVSDIKKAFLQIVINKTDRDHLRFFWIVNNEIVIFRHCRVVFGLTCSPFLLAAIIELHLSNVKKNPELIAKLKGSFYVDNCVTSVNSEDELKTFREEATSAMASGGFELRGWESSGDLSENETTLVLGVLWNKGRDTIAINPAILKSNYPEVVTKREILSTTHKVFDPIGFTCPASLLPKLLLKELWTEKIDWDTEITDSRKDRFLYWLKELPMLNTIEISRKLGR</sequence>
<dbReference type="OrthoDB" id="416987at2759"/>
<evidence type="ECO:0000256" key="1">
    <source>
        <dbReference type="PROSITE-ProRule" id="PRU00047"/>
    </source>
</evidence>
<dbReference type="GO" id="GO:0008270">
    <property type="term" value="F:zinc ion binding"/>
    <property type="evidence" value="ECO:0007669"/>
    <property type="project" value="UniProtKB-KW"/>
</dbReference>
<dbReference type="InterPro" id="IPR043502">
    <property type="entry name" value="DNA/RNA_pol_sf"/>
</dbReference>
<keyword evidence="1" id="KW-0479">Metal-binding</keyword>
<dbReference type="InterPro" id="IPR000477">
    <property type="entry name" value="RT_dom"/>
</dbReference>
<dbReference type="Gene3D" id="3.30.70.270">
    <property type="match status" value="1"/>
</dbReference>
<keyword evidence="1" id="KW-0862">Zinc</keyword>
<feature type="domain" description="CCHC-type" evidence="2">
    <location>
        <begin position="379"/>
        <end position="393"/>
    </location>
</feature>
<dbReference type="AlphaFoldDB" id="A0A6J1QDS0"/>
<protein>
    <submittedName>
        <fullName evidence="4">Uncharacterized protein LOC112459126</fullName>
    </submittedName>
</protein>
<organism evidence="3 4">
    <name type="scientific">Temnothorax curvispinosus</name>
    <dbReference type="NCBI Taxonomy" id="300111"/>
    <lineage>
        <taxon>Eukaryota</taxon>
        <taxon>Metazoa</taxon>
        <taxon>Ecdysozoa</taxon>
        <taxon>Arthropoda</taxon>
        <taxon>Hexapoda</taxon>
        <taxon>Insecta</taxon>
        <taxon>Pterygota</taxon>
        <taxon>Neoptera</taxon>
        <taxon>Endopterygota</taxon>
        <taxon>Hymenoptera</taxon>
        <taxon>Apocrita</taxon>
        <taxon>Aculeata</taxon>
        <taxon>Formicoidea</taxon>
        <taxon>Formicidae</taxon>
        <taxon>Myrmicinae</taxon>
        <taxon>Temnothorax</taxon>
    </lineage>
</organism>
<dbReference type="InterPro" id="IPR008042">
    <property type="entry name" value="Retrotrans_Pao"/>
</dbReference>
<dbReference type="SUPFAM" id="SSF56672">
    <property type="entry name" value="DNA/RNA polymerases"/>
    <property type="match status" value="1"/>
</dbReference>
<feature type="non-terminal residue" evidence="4">
    <location>
        <position position="1026"/>
    </location>
</feature>
<dbReference type="Proteomes" id="UP000504618">
    <property type="component" value="Unplaced"/>
</dbReference>
<keyword evidence="3" id="KW-1185">Reference proteome</keyword>
<dbReference type="GO" id="GO:0003676">
    <property type="term" value="F:nucleic acid binding"/>
    <property type="evidence" value="ECO:0007669"/>
    <property type="project" value="InterPro"/>
</dbReference>
<proteinExistence type="predicted"/>
<dbReference type="InterPro" id="IPR001878">
    <property type="entry name" value="Znf_CCHC"/>
</dbReference>
<dbReference type="InterPro" id="IPR021109">
    <property type="entry name" value="Peptidase_aspartic_dom_sf"/>
</dbReference>
<reference evidence="4" key="1">
    <citation type="submission" date="2025-08" db="UniProtKB">
        <authorList>
            <consortium name="RefSeq"/>
        </authorList>
    </citation>
    <scope>IDENTIFICATION</scope>
    <source>
        <tissue evidence="4">Whole body</tissue>
    </source>
</reference>
<dbReference type="InterPro" id="IPR005312">
    <property type="entry name" value="DUF1759"/>
</dbReference>
<dbReference type="PROSITE" id="PS50158">
    <property type="entry name" value="ZF_CCHC"/>
    <property type="match status" value="1"/>
</dbReference>
<accession>A0A6J1QDS0</accession>